<dbReference type="Gene3D" id="2.120.10.80">
    <property type="entry name" value="Kelch-type beta propeller"/>
    <property type="match status" value="2"/>
</dbReference>
<evidence type="ECO:0000313" key="12">
    <source>
        <dbReference type="Proteomes" id="UP000475117"/>
    </source>
</evidence>
<keyword evidence="10" id="KW-0739">Sodium transport</keyword>
<comment type="similarity">
    <text evidence="2">Belongs to the sodium:solute symporter (SSF) (TC 2.A.21) family.</text>
</comment>
<dbReference type="InterPro" id="IPR051163">
    <property type="entry name" value="Sodium:Solute_Symporter_SSF"/>
</dbReference>
<dbReference type="AlphaFoldDB" id="A0A6B3L8H4"/>
<proteinExistence type="inferred from homology"/>
<comment type="subcellular location">
    <subcellularLocation>
        <location evidence="1">Cell membrane</location>
        <topology evidence="1">Multi-pass membrane protein</topology>
    </subcellularLocation>
</comment>
<keyword evidence="9" id="KW-0472">Membrane</keyword>
<dbReference type="NCBIfam" id="TIGR00813">
    <property type="entry name" value="sss"/>
    <property type="match status" value="1"/>
</dbReference>
<dbReference type="PROSITE" id="PS50283">
    <property type="entry name" value="NA_SOLUT_SYMP_3"/>
    <property type="match status" value="1"/>
</dbReference>
<dbReference type="GO" id="GO:0015293">
    <property type="term" value="F:symporter activity"/>
    <property type="evidence" value="ECO:0007669"/>
    <property type="project" value="TreeGrafter"/>
</dbReference>
<evidence type="ECO:0000256" key="7">
    <source>
        <dbReference type="ARBA" id="ARBA00023053"/>
    </source>
</evidence>
<evidence type="ECO:0000256" key="6">
    <source>
        <dbReference type="ARBA" id="ARBA00022989"/>
    </source>
</evidence>
<evidence type="ECO:0000256" key="8">
    <source>
        <dbReference type="ARBA" id="ARBA00023065"/>
    </source>
</evidence>
<name>A0A6B3L8H4_9BACT</name>
<dbReference type="RefSeq" id="WP_164362283.1">
    <property type="nucleotide sequence ID" value="NZ_CP066776.1"/>
</dbReference>
<dbReference type="Proteomes" id="UP000475117">
    <property type="component" value="Chromosome"/>
</dbReference>
<dbReference type="PANTHER" id="PTHR42985">
    <property type="entry name" value="SODIUM-COUPLED MONOCARBOXYLATE TRANSPORTER"/>
    <property type="match status" value="1"/>
</dbReference>
<dbReference type="EMBL" id="CP066776">
    <property type="protein sequence ID" value="QQL44276.1"/>
    <property type="molecule type" value="Genomic_DNA"/>
</dbReference>
<evidence type="ECO:0000256" key="1">
    <source>
        <dbReference type="ARBA" id="ARBA00004651"/>
    </source>
</evidence>
<dbReference type="Pfam" id="PF00474">
    <property type="entry name" value="SSF"/>
    <property type="match status" value="1"/>
</dbReference>
<sequence>MFRKLFPLLLALMASLPLMASDAIKWSSDFPAIPDDYGYAGAFAGVIGKNDSPRTLVIAGGANFPDADPFTSNVGKAWHDTVFTIPLEGNSLKAAGTWTVSGAKLPLPLGYGASATLPHHGSALFIGGSYKVDGEEIFSNKVYEVTIANGNPVFTEVAQLPTGTSYMAAATIDKNVYVFSGQGAEGEIEQALVLDTSSDNRSDWQWKSMPWPEYSEGVPARARAHYTIGTIGNKLFVFGGRAKQLAGDHRVHKDDVNDLYGTDDFRDCYVYSPGATDAAAGTWARVADLPTAISAAPTNAVPAGASHLLVLGGVDLATLVDLQDKDKYPSLNNARHGFDHPGFPRKVLAYHTITNTWAEQSEIPAEMKAPVTAPVVIAGNDFLVPSGEWSPKLRTSNVLAGTITPPIPDFGWINWSVVAIYLLGMVGVGYWFMKREAASSTEAYFRGGQKIPWWVAGLSIFATMLSALTFMGIPARAYQTDITWYIGQLPILLVAPLVAFCYLPFFRRLNITSAYEYLEKRFGLGVRVFASLSFILFHIGRIAIVLYLPALAVSGVTGIPVTTAIIVISVLCIIYTVMGGIEAVVWTDAIQAMVLIGGALLCFILVVFSLDGGMGELFTIAQADDKLFSNLEWGSFDIKDGTAAVSVLFLAFTFNALVPYTSGQDVVQRYVTTSDEQAARKSLWTTMWMSVFGSLIFFGLGAAIYAFYKTHPDLLSPAMAKTDSILPFYIVQQLPVGVSGLIIAAVFAAAQSTISSSLNSSATAYIKDFDSRLFRPGRDDKTYLRAAQFVVTGIGILGTIVAIIMAKSDIESAFKTFNSIIGLTAGSLGGLFALGIFTRKANGTAALIAAFIGAGVVITLFLTEAPVTGLLYAFIGFATCFVLGIILGTIMPAKPQQLKGLSFSTIKDIGKD</sequence>
<protein>
    <submittedName>
        <fullName evidence="11">Sodium/solute symporter</fullName>
    </submittedName>
</protein>
<dbReference type="InterPro" id="IPR038377">
    <property type="entry name" value="Na/Glc_symporter_sf"/>
</dbReference>
<organism evidence="11 12">
    <name type="scientific">Sulfuriroseicoccus oceanibius</name>
    <dbReference type="NCBI Taxonomy" id="2707525"/>
    <lineage>
        <taxon>Bacteria</taxon>
        <taxon>Pseudomonadati</taxon>
        <taxon>Verrucomicrobiota</taxon>
        <taxon>Verrucomicrobiia</taxon>
        <taxon>Verrucomicrobiales</taxon>
        <taxon>Verrucomicrobiaceae</taxon>
        <taxon>Sulfuriroseicoccus</taxon>
    </lineage>
</organism>
<dbReference type="SUPFAM" id="SSF117281">
    <property type="entry name" value="Kelch motif"/>
    <property type="match status" value="1"/>
</dbReference>
<keyword evidence="3" id="KW-0813">Transport</keyword>
<evidence type="ECO:0000256" key="10">
    <source>
        <dbReference type="ARBA" id="ARBA00023201"/>
    </source>
</evidence>
<dbReference type="CDD" id="cd11495">
    <property type="entry name" value="SLC5sbd_NIS-like_u3"/>
    <property type="match status" value="1"/>
</dbReference>
<reference evidence="11 12" key="1">
    <citation type="submission" date="2020-12" db="EMBL/GenBank/DDBJ databases">
        <title>Sulforoseuscoccus oceanibium gen. nov., sp. nov., a representative of the phylum Verrucomicrobia with special cytoplasmic membrane, and proposal of Sulforoseuscoccusaceae fam. nov.</title>
        <authorList>
            <person name="Xi F."/>
        </authorList>
    </citation>
    <scope>NUCLEOTIDE SEQUENCE [LARGE SCALE GENOMIC DNA]</scope>
    <source>
        <strain evidence="11 12">T37</strain>
    </source>
</reference>
<evidence type="ECO:0000256" key="2">
    <source>
        <dbReference type="ARBA" id="ARBA00006434"/>
    </source>
</evidence>
<keyword evidence="12" id="KW-1185">Reference proteome</keyword>
<keyword evidence="6" id="KW-1133">Transmembrane helix</keyword>
<accession>A0A6B3L8H4</accession>
<dbReference type="GO" id="GO:0005886">
    <property type="term" value="C:plasma membrane"/>
    <property type="evidence" value="ECO:0007669"/>
    <property type="project" value="UniProtKB-SubCell"/>
</dbReference>
<evidence type="ECO:0000256" key="4">
    <source>
        <dbReference type="ARBA" id="ARBA00022475"/>
    </source>
</evidence>
<evidence type="ECO:0000313" key="11">
    <source>
        <dbReference type="EMBL" id="QQL44276.1"/>
    </source>
</evidence>
<keyword evidence="8" id="KW-0406">Ion transport</keyword>
<keyword evidence="7" id="KW-0915">Sodium</keyword>
<dbReference type="InterPro" id="IPR001734">
    <property type="entry name" value="Na/solute_symporter"/>
</dbReference>
<keyword evidence="4" id="KW-1003">Cell membrane</keyword>
<evidence type="ECO:0000256" key="5">
    <source>
        <dbReference type="ARBA" id="ARBA00022692"/>
    </source>
</evidence>
<dbReference type="InterPro" id="IPR015915">
    <property type="entry name" value="Kelch-typ_b-propeller"/>
</dbReference>
<dbReference type="Gene3D" id="1.20.1730.10">
    <property type="entry name" value="Sodium/glucose cotransporter"/>
    <property type="match status" value="1"/>
</dbReference>
<gene>
    <name evidence="11" type="ORF">G3M56_010275</name>
</gene>
<evidence type="ECO:0000256" key="3">
    <source>
        <dbReference type="ARBA" id="ARBA00022448"/>
    </source>
</evidence>
<dbReference type="PANTHER" id="PTHR42985:SF40">
    <property type="entry name" value="LD47995P-RELATED"/>
    <property type="match status" value="1"/>
</dbReference>
<keyword evidence="5" id="KW-0812">Transmembrane</keyword>
<dbReference type="KEGG" id="soa:G3M56_010275"/>
<dbReference type="GO" id="GO:0006814">
    <property type="term" value="P:sodium ion transport"/>
    <property type="evidence" value="ECO:0007669"/>
    <property type="project" value="UniProtKB-KW"/>
</dbReference>
<evidence type="ECO:0000256" key="9">
    <source>
        <dbReference type="ARBA" id="ARBA00023136"/>
    </source>
</evidence>